<evidence type="ECO:0000256" key="2">
    <source>
        <dbReference type="ARBA" id="ARBA00004613"/>
    </source>
</evidence>
<dbReference type="GO" id="GO:0005576">
    <property type="term" value="C:extracellular region"/>
    <property type="evidence" value="ECO:0007669"/>
    <property type="project" value="UniProtKB-SubCell"/>
</dbReference>
<evidence type="ECO:0000256" key="1">
    <source>
        <dbReference type="ARBA" id="ARBA00001973"/>
    </source>
</evidence>
<dbReference type="CDD" id="cd21175">
    <property type="entry name" value="LPMO_AA9"/>
    <property type="match status" value="1"/>
</dbReference>
<name>A0A9P4KC82_9PLEO</name>
<dbReference type="OrthoDB" id="4849160at2759"/>
<dbReference type="AlphaFoldDB" id="A0A9P4KC82"/>
<keyword evidence="6" id="KW-0378">Hydrolase</keyword>
<keyword evidence="3" id="KW-0964">Secreted</keyword>
<dbReference type="PANTHER" id="PTHR33353:SF34">
    <property type="entry name" value="ENDO-BETA-1,4-GLUCANASE D"/>
    <property type="match status" value="1"/>
</dbReference>
<feature type="domain" description="Auxiliary Activity family 9 catalytic" evidence="5">
    <location>
        <begin position="1"/>
        <end position="183"/>
    </location>
</feature>
<evidence type="ECO:0000313" key="6">
    <source>
        <dbReference type="EMBL" id="KAF2265551.1"/>
    </source>
</evidence>
<dbReference type="Gene3D" id="2.70.50.70">
    <property type="match status" value="1"/>
</dbReference>
<evidence type="ECO:0000256" key="4">
    <source>
        <dbReference type="ARBA" id="ARBA00023157"/>
    </source>
</evidence>
<dbReference type="PANTHER" id="PTHR33353">
    <property type="entry name" value="PUTATIVE (AFU_ORTHOLOGUE AFUA_1G12560)-RELATED"/>
    <property type="match status" value="1"/>
</dbReference>
<dbReference type="GO" id="GO:0016787">
    <property type="term" value="F:hydrolase activity"/>
    <property type="evidence" value="ECO:0007669"/>
    <property type="project" value="UniProtKB-KW"/>
</dbReference>
<dbReference type="InterPro" id="IPR049892">
    <property type="entry name" value="AA9"/>
</dbReference>
<dbReference type="Proteomes" id="UP000800093">
    <property type="component" value="Unassembled WGS sequence"/>
</dbReference>
<dbReference type="InterPro" id="IPR005103">
    <property type="entry name" value="AA9_LPMO"/>
</dbReference>
<comment type="caution">
    <text evidence="6">The sequence shown here is derived from an EMBL/GenBank/DDBJ whole genome shotgun (WGS) entry which is preliminary data.</text>
</comment>
<keyword evidence="7" id="KW-1185">Reference proteome</keyword>
<gene>
    <name evidence="6" type="ORF">CC78DRAFT_444291</name>
</gene>
<protein>
    <submittedName>
        <fullName evidence="6">Glycoside hydrolase</fullName>
    </submittedName>
</protein>
<feature type="non-terminal residue" evidence="6">
    <location>
        <position position="190"/>
    </location>
</feature>
<comment type="cofactor">
    <cofactor evidence="1">
        <name>Cu(2+)</name>
        <dbReference type="ChEBI" id="CHEBI:29036"/>
    </cofactor>
</comment>
<organism evidence="6 7">
    <name type="scientific">Lojkania enalia</name>
    <dbReference type="NCBI Taxonomy" id="147567"/>
    <lineage>
        <taxon>Eukaryota</taxon>
        <taxon>Fungi</taxon>
        <taxon>Dikarya</taxon>
        <taxon>Ascomycota</taxon>
        <taxon>Pezizomycotina</taxon>
        <taxon>Dothideomycetes</taxon>
        <taxon>Pleosporomycetidae</taxon>
        <taxon>Pleosporales</taxon>
        <taxon>Pleosporales incertae sedis</taxon>
        <taxon>Lojkania</taxon>
    </lineage>
</organism>
<evidence type="ECO:0000313" key="7">
    <source>
        <dbReference type="Proteomes" id="UP000800093"/>
    </source>
</evidence>
<keyword evidence="4" id="KW-1015">Disulfide bond</keyword>
<accession>A0A9P4KC82</accession>
<sequence length="190" mass="20355">PDIVCALRASPALFSAPITPGTDLTVKWWMAGQPFPDAHWGPIIDYIAPCNGPCASISKTALQFVKIAEWGWIDNSTYAEGFWATNEMIAANGTWPIRIPAGLSPGEYVVRHELIALHVAFEAIGHGPYFTDGAEFYPQCVTIVVGGTGTKIVEGGIGAMELYRGDEPGLAINIHTSPNHPDYVIPGPPV</sequence>
<dbReference type="EMBL" id="ML986604">
    <property type="protein sequence ID" value="KAF2265551.1"/>
    <property type="molecule type" value="Genomic_DNA"/>
</dbReference>
<evidence type="ECO:0000256" key="3">
    <source>
        <dbReference type="ARBA" id="ARBA00022525"/>
    </source>
</evidence>
<reference evidence="7" key="1">
    <citation type="journal article" date="2020" name="Stud. Mycol.">
        <title>101 Dothideomycetes genomes: A test case for predicting lifestyles and emergence of pathogens.</title>
        <authorList>
            <person name="Haridas S."/>
            <person name="Albert R."/>
            <person name="Binder M."/>
            <person name="Bloem J."/>
            <person name="LaButti K."/>
            <person name="Salamov A."/>
            <person name="Andreopoulos B."/>
            <person name="Baker S."/>
            <person name="Barry K."/>
            <person name="Bills G."/>
            <person name="Bluhm B."/>
            <person name="Cannon C."/>
            <person name="Castanera R."/>
            <person name="Culley D."/>
            <person name="Daum C."/>
            <person name="Ezra D."/>
            <person name="Gonzalez J."/>
            <person name="Henrissat B."/>
            <person name="Kuo A."/>
            <person name="Liang C."/>
            <person name="Lipzen A."/>
            <person name="Lutzoni F."/>
            <person name="Magnuson J."/>
            <person name="Mondo S."/>
            <person name="Nolan M."/>
            <person name="Ohm R."/>
            <person name="Pangilinan J."/>
            <person name="Park H.-J."/>
            <person name="Ramirez L."/>
            <person name="Alfaro M."/>
            <person name="Sun H."/>
            <person name="Tritt A."/>
            <person name="Yoshinaga Y."/>
            <person name="Zwiers L.-H."/>
            <person name="Turgeon B."/>
            <person name="Goodwin S."/>
            <person name="Spatafora J."/>
            <person name="Crous P."/>
            <person name="Grigoriev I."/>
        </authorList>
    </citation>
    <scope>NUCLEOTIDE SEQUENCE [LARGE SCALE GENOMIC DNA]</scope>
    <source>
        <strain evidence="7">CBS 304.66</strain>
    </source>
</reference>
<proteinExistence type="predicted"/>
<feature type="non-terminal residue" evidence="6">
    <location>
        <position position="1"/>
    </location>
</feature>
<evidence type="ECO:0000259" key="5">
    <source>
        <dbReference type="Pfam" id="PF03443"/>
    </source>
</evidence>
<comment type="subcellular location">
    <subcellularLocation>
        <location evidence="2">Secreted</location>
    </subcellularLocation>
</comment>
<dbReference type="Pfam" id="PF03443">
    <property type="entry name" value="AA9"/>
    <property type="match status" value="1"/>
</dbReference>